<comment type="caution">
    <text evidence="3">The sequence shown here is derived from an EMBL/GenBank/DDBJ whole genome shotgun (WGS) entry which is preliminary data.</text>
</comment>
<dbReference type="InterPro" id="IPR008272">
    <property type="entry name" value="HB-CoA_thioesterase_AS"/>
</dbReference>
<dbReference type="InterPro" id="IPR006684">
    <property type="entry name" value="YbgC/YbaW"/>
</dbReference>
<keyword evidence="2" id="KW-0378">Hydrolase</keyword>
<dbReference type="Pfam" id="PF13279">
    <property type="entry name" value="4HBT_2"/>
    <property type="match status" value="1"/>
</dbReference>
<dbReference type="PIRSF" id="PIRSF003230">
    <property type="entry name" value="YbgC"/>
    <property type="match status" value="1"/>
</dbReference>
<evidence type="ECO:0000256" key="2">
    <source>
        <dbReference type="ARBA" id="ARBA00022801"/>
    </source>
</evidence>
<evidence type="ECO:0000313" key="4">
    <source>
        <dbReference type="Proteomes" id="UP000028073"/>
    </source>
</evidence>
<evidence type="ECO:0000313" key="3">
    <source>
        <dbReference type="EMBL" id="KEQ16696.1"/>
    </source>
</evidence>
<gene>
    <name evidence="3" type="ORF">GZ78_18520</name>
</gene>
<keyword evidence="4" id="KW-1185">Reference proteome</keyword>
<proteinExistence type="inferred from homology"/>
<dbReference type="eggNOG" id="COG0824">
    <property type="taxonomic scope" value="Bacteria"/>
</dbReference>
<sequence length="137" mass="15675">MTDSFAIPVRVYYEDTDAGGIVYHVNYLKFMERARTEYLRSTGYDHQKLLKEKKQLVVVDASVQFKQIAQLDDSLTVTAQVESMGKARMTFLQKVWREDVLLCEGRFVVACLDSETRKPTAITESLRNKLSPDTNSS</sequence>
<dbReference type="AlphaFoldDB" id="A0A081NE23"/>
<accession>A0A081NE23</accession>
<dbReference type="FunFam" id="3.10.129.10:FF:000004">
    <property type="entry name" value="Tol-pal system-associated acyl-CoA thioesterase"/>
    <property type="match status" value="1"/>
</dbReference>
<dbReference type="GO" id="GO:0047617">
    <property type="term" value="F:fatty acyl-CoA hydrolase activity"/>
    <property type="evidence" value="ECO:0007669"/>
    <property type="project" value="TreeGrafter"/>
</dbReference>
<dbReference type="PROSITE" id="PS01328">
    <property type="entry name" value="4HBCOA_THIOESTERASE"/>
    <property type="match status" value="1"/>
</dbReference>
<dbReference type="PANTHER" id="PTHR31793">
    <property type="entry name" value="4-HYDROXYBENZOYL-COA THIOESTERASE FAMILY MEMBER"/>
    <property type="match status" value="1"/>
</dbReference>
<dbReference type="SUPFAM" id="SSF54637">
    <property type="entry name" value="Thioesterase/thiol ester dehydrase-isomerase"/>
    <property type="match status" value="1"/>
</dbReference>
<dbReference type="CDD" id="cd00586">
    <property type="entry name" value="4HBT"/>
    <property type="match status" value="1"/>
</dbReference>
<organism evidence="3 4">
    <name type="scientific">Endozoicomonas numazuensis</name>
    <dbReference type="NCBI Taxonomy" id="1137799"/>
    <lineage>
        <taxon>Bacteria</taxon>
        <taxon>Pseudomonadati</taxon>
        <taxon>Pseudomonadota</taxon>
        <taxon>Gammaproteobacteria</taxon>
        <taxon>Oceanospirillales</taxon>
        <taxon>Endozoicomonadaceae</taxon>
        <taxon>Endozoicomonas</taxon>
    </lineage>
</organism>
<protein>
    <submittedName>
        <fullName evidence="3">4-hydroxybenzoyl-CoA thioesterase</fullName>
    </submittedName>
</protein>
<evidence type="ECO:0000256" key="1">
    <source>
        <dbReference type="ARBA" id="ARBA00005953"/>
    </source>
</evidence>
<dbReference type="RefSeq" id="WP_081869937.1">
    <property type="nucleotide sequence ID" value="NZ_JOKH01000004.1"/>
</dbReference>
<dbReference type="NCBIfam" id="TIGR02799">
    <property type="entry name" value="thio_ybgC"/>
    <property type="match status" value="1"/>
</dbReference>
<dbReference type="InterPro" id="IPR014166">
    <property type="entry name" value="Tol-Pal_acyl-CoA_thioesterase"/>
</dbReference>
<dbReference type="InterPro" id="IPR029069">
    <property type="entry name" value="HotDog_dom_sf"/>
</dbReference>
<dbReference type="InterPro" id="IPR050563">
    <property type="entry name" value="4-hydroxybenzoyl-CoA_TE"/>
</dbReference>
<dbReference type="STRING" id="1137799.GZ78_18520"/>
<comment type="similarity">
    <text evidence="1">Belongs to the 4-hydroxybenzoyl-CoA thioesterase family.</text>
</comment>
<dbReference type="NCBIfam" id="TIGR00051">
    <property type="entry name" value="YbgC/FadM family acyl-CoA thioesterase"/>
    <property type="match status" value="1"/>
</dbReference>
<reference evidence="3 4" key="1">
    <citation type="submission" date="2014-06" db="EMBL/GenBank/DDBJ databases">
        <title>Whole Genome Sequences of Three Symbiotic Endozoicomonas Bacteria.</title>
        <authorList>
            <person name="Neave M.J."/>
            <person name="Apprill A."/>
            <person name="Voolstra C.R."/>
        </authorList>
    </citation>
    <scope>NUCLEOTIDE SEQUENCE [LARGE SCALE GENOMIC DNA]</scope>
    <source>
        <strain evidence="3 4">DSM 25634</strain>
    </source>
</reference>
<dbReference type="OrthoDB" id="9808429at2"/>
<dbReference type="PANTHER" id="PTHR31793:SF37">
    <property type="entry name" value="ACYL-COA THIOESTER HYDROLASE YBGC"/>
    <property type="match status" value="1"/>
</dbReference>
<dbReference type="EMBL" id="JOKH01000004">
    <property type="protein sequence ID" value="KEQ16696.1"/>
    <property type="molecule type" value="Genomic_DNA"/>
</dbReference>
<dbReference type="Gene3D" id="3.10.129.10">
    <property type="entry name" value="Hotdog Thioesterase"/>
    <property type="match status" value="1"/>
</dbReference>
<name>A0A081NE23_9GAMM</name>
<dbReference type="Proteomes" id="UP000028073">
    <property type="component" value="Unassembled WGS sequence"/>
</dbReference>